<evidence type="ECO:0000313" key="12">
    <source>
        <dbReference type="Proteomes" id="UP001597304"/>
    </source>
</evidence>
<keyword evidence="4 8" id="KW-1133">Transmembrane helix</keyword>
<dbReference type="InterPro" id="IPR041894">
    <property type="entry name" value="PBP2_ProX-like"/>
</dbReference>
<dbReference type="Gene3D" id="3.40.190.10">
    <property type="entry name" value="Periplasmic binding protein-like II"/>
    <property type="match status" value="1"/>
</dbReference>
<evidence type="ECO:0000256" key="1">
    <source>
        <dbReference type="ARBA" id="ARBA00004651"/>
    </source>
</evidence>
<dbReference type="SUPFAM" id="SSF161098">
    <property type="entry name" value="MetI-like"/>
    <property type="match status" value="1"/>
</dbReference>
<feature type="transmembrane region" description="Helical" evidence="8">
    <location>
        <begin position="453"/>
        <end position="473"/>
    </location>
</feature>
<dbReference type="EMBL" id="JBHUEJ010000019">
    <property type="protein sequence ID" value="MFD1711041.1"/>
    <property type="molecule type" value="Genomic_DNA"/>
</dbReference>
<comment type="subcellular location">
    <subcellularLocation>
        <location evidence="1 8">Cell membrane</location>
        <topology evidence="1 8">Multi-pass membrane protein</topology>
    </subcellularLocation>
</comment>
<feature type="domain" description="ABC transmembrane type-1" evidence="10">
    <location>
        <begin position="386"/>
        <end position="566"/>
    </location>
</feature>
<evidence type="ECO:0000313" key="11">
    <source>
        <dbReference type="EMBL" id="MFD1711041.1"/>
    </source>
</evidence>
<dbReference type="Pfam" id="PF04069">
    <property type="entry name" value="OpuAC"/>
    <property type="match status" value="1"/>
</dbReference>
<dbReference type="CDD" id="cd06261">
    <property type="entry name" value="TM_PBP2"/>
    <property type="match status" value="1"/>
</dbReference>
<evidence type="ECO:0000256" key="9">
    <source>
        <dbReference type="SAM" id="MobiDB-lite"/>
    </source>
</evidence>
<organism evidence="11 12">
    <name type="scientific">Ottowia flava</name>
    <dbReference type="NCBI Taxonomy" id="2675430"/>
    <lineage>
        <taxon>Bacteria</taxon>
        <taxon>Pseudomonadati</taxon>
        <taxon>Pseudomonadota</taxon>
        <taxon>Betaproteobacteria</taxon>
        <taxon>Burkholderiales</taxon>
        <taxon>Comamonadaceae</taxon>
        <taxon>Ottowia</taxon>
    </lineage>
</organism>
<gene>
    <name evidence="11" type="ORF">ACFSF0_10515</name>
</gene>
<keyword evidence="3 8" id="KW-0812">Transmembrane</keyword>
<feature type="compositionally biased region" description="Basic and acidic residues" evidence="9">
    <location>
        <begin position="700"/>
        <end position="710"/>
    </location>
</feature>
<reference evidence="12" key="1">
    <citation type="journal article" date="2019" name="Int. J. Syst. Evol. Microbiol.">
        <title>The Global Catalogue of Microorganisms (GCM) 10K type strain sequencing project: providing services to taxonomists for standard genome sequencing and annotation.</title>
        <authorList>
            <consortium name="The Broad Institute Genomics Platform"/>
            <consortium name="The Broad Institute Genome Sequencing Center for Infectious Disease"/>
            <person name="Wu L."/>
            <person name="Ma J."/>
        </authorList>
    </citation>
    <scope>NUCLEOTIDE SEQUENCE [LARGE SCALE GENOMIC DNA]</scope>
    <source>
        <strain evidence="12">LMG 29247</strain>
    </source>
</reference>
<dbReference type="InterPro" id="IPR007210">
    <property type="entry name" value="ABC_Gly_betaine_transp_sub-bd"/>
</dbReference>
<feature type="transmembrane region" description="Helical" evidence="8">
    <location>
        <begin position="501"/>
        <end position="527"/>
    </location>
</feature>
<feature type="compositionally biased region" description="Low complexity" evidence="9">
    <location>
        <begin position="627"/>
        <end position="641"/>
    </location>
</feature>
<evidence type="ECO:0000259" key="10">
    <source>
        <dbReference type="PROSITE" id="PS50928"/>
    </source>
</evidence>
<dbReference type="Gene3D" id="1.10.3720.10">
    <property type="entry name" value="MetI-like"/>
    <property type="match status" value="1"/>
</dbReference>
<dbReference type="InterPro" id="IPR035906">
    <property type="entry name" value="MetI-like_sf"/>
</dbReference>
<evidence type="ECO:0000256" key="5">
    <source>
        <dbReference type="ARBA" id="ARBA00023136"/>
    </source>
</evidence>
<evidence type="ECO:0000256" key="4">
    <source>
        <dbReference type="ARBA" id="ARBA00022989"/>
    </source>
</evidence>
<feature type="compositionally biased region" description="Low complexity" evidence="9">
    <location>
        <begin position="652"/>
        <end position="666"/>
    </location>
</feature>
<feature type="transmembrane region" description="Helical" evidence="8">
    <location>
        <begin position="390"/>
        <end position="413"/>
    </location>
</feature>
<feature type="compositionally biased region" description="Low complexity" evidence="9">
    <location>
        <begin position="598"/>
        <end position="607"/>
    </location>
</feature>
<dbReference type="Proteomes" id="UP001597304">
    <property type="component" value="Unassembled WGS sequence"/>
</dbReference>
<comment type="similarity">
    <text evidence="7">In the N-terminal section; belongs to the binding-protein-dependent transport system permease family.</text>
</comment>
<comment type="caution">
    <text evidence="11">The sequence shown here is derived from an EMBL/GenBank/DDBJ whole genome shotgun (WGS) entry which is preliminary data.</text>
</comment>
<dbReference type="InterPro" id="IPR051204">
    <property type="entry name" value="ABC_transp_perm/SBD"/>
</dbReference>
<dbReference type="PANTHER" id="PTHR30177:SF4">
    <property type="entry name" value="OSMOPROTECTANT IMPORT PERMEASE PROTEIN OSMW"/>
    <property type="match status" value="1"/>
</dbReference>
<keyword evidence="2 8" id="KW-0813">Transport</keyword>
<dbReference type="RefSeq" id="WP_187265578.1">
    <property type="nucleotide sequence ID" value="NZ_JBHUEJ010000019.1"/>
</dbReference>
<feature type="transmembrane region" description="Helical" evidence="8">
    <location>
        <begin position="547"/>
        <end position="569"/>
    </location>
</feature>
<comment type="similarity">
    <text evidence="8">Belongs to the binding-protein-dependent transport system permease family.</text>
</comment>
<dbReference type="InterPro" id="IPR000515">
    <property type="entry name" value="MetI-like"/>
</dbReference>
<feature type="compositionally biased region" description="Basic and acidic residues" evidence="9">
    <location>
        <begin position="718"/>
        <end position="745"/>
    </location>
</feature>
<evidence type="ECO:0000256" key="8">
    <source>
        <dbReference type="RuleBase" id="RU363032"/>
    </source>
</evidence>
<name>A0ABW4KW89_9BURK</name>
<evidence type="ECO:0000256" key="2">
    <source>
        <dbReference type="ARBA" id="ARBA00022448"/>
    </source>
</evidence>
<feature type="compositionally biased region" description="Basic and acidic residues" evidence="9">
    <location>
        <begin position="642"/>
        <end position="651"/>
    </location>
</feature>
<dbReference type="PANTHER" id="PTHR30177">
    <property type="entry name" value="GLYCINE BETAINE/L-PROLINE TRANSPORT SYSTEM PERMEASE PROTEIN PROW"/>
    <property type="match status" value="1"/>
</dbReference>
<accession>A0ABW4KW89</accession>
<dbReference type="Gene3D" id="3.40.190.120">
    <property type="entry name" value="Osmoprotection protein (prox), domain 2"/>
    <property type="match status" value="1"/>
</dbReference>
<dbReference type="CDD" id="cd13607">
    <property type="entry name" value="PBP2_AfProX_like"/>
    <property type="match status" value="1"/>
</dbReference>
<evidence type="ECO:0000256" key="6">
    <source>
        <dbReference type="ARBA" id="ARBA00035642"/>
    </source>
</evidence>
<feature type="transmembrane region" description="Helical" evidence="8">
    <location>
        <begin position="420"/>
        <end position="447"/>
    </location>
</feature>
<dbReference type="SUPFAM" id="SSF53850">
    <property type="entry name" value="Periplasmic binding protein-like II"/>
    <property type="match status" value="1"/>
</dbReference>
<keyword evidence="5 8" id="KW-0472">Membrane</keyword>
<evidence type="ECO:0000256" key="7">
    <source>
        <dbReference type="ARBA" id="ARBA00035652"/>
    </source>
</evidence>
<protein>
    <submittedName>
        <fullName evidence="11">Glycine betaine ABC transporter substrate-binding protein</fullName>
    </submittedName>
</protein>
<feature type="region of interest" description="Disordered" evidence="9">
    <location>
        <begin position="579"/>
        <end position="745"/>
    </location>
</feature>
<evidence type="ECO:0000256" key="3">
    <source>
        <dbReference type="ARBA" id="ARBA00022692"/>
    </source>
</evidence>
<sequence length="745" mass="77383">MKASTSWLARAVARCGLLIGLLCVAGVVWGQGAAAGGGNGELRIGSKRFTESYILAEILSQTAQHAGVKTQVRQGLGNTAIVYEALRSGQIDVYAEYTGTITQEIVKDPSKTAIGALDRALAPLGLGVGVPLGFNNGYALAMRAEQAASLGITSLSDLAKHPDLKLGLSNEFMGRADGWRGLAERYGYRQTPRGLDHGLAYEALAQRQIDVMDIYTTDAQISKLGLVVLADDKGYFPRYDAVLLYRRDLPERLPEAWRALQQLEGSLSEETMVTLNGQATLQSQPFAQIAQGFLRFWLGSAAVGGAALAPAPGGSDSVDAAAAGTFPIGDANRPVPMVIPPTDAPASAASAPGAGQAMPAPVAGEADGALARFWKRLWAPDLWPLVGQHLLLVVVSVGLATLVAVPLGIALLAHPRARAIALGVAGVLQTIPSLALLAVLIALLGVIGKLPALIALTAYSVLPILSNTCAGLAEVPRGLRNAAAALGMTGPQRMAYVEFPLALPTVLAGIRTATAIAIGTATIAAFIGAGGLGERIVTGLALNDSALMLAGALPAAALALLGEALFEWLTRRVMARRQAPRSLVAEAATARPRKSRSASRSGGTAATHVGSSDSAKPATERGSRSPSGRGTTDSSASSASGRESRRSDRPRSSSAPAPAAPSGPSALQSARPRFGQTVPQEAPMWLSEPDADAYDAARAQVDRARAERQRTSSSSDRTPSDRSNPDRAPRRDRRPEDDGPSRGGR</sequence>
<proteinExistence type="inferred from homology"/>
<dbReference type="PROSITE" id="PS50928">
    <property type="entry name" value="ABC_TM1"/>
    <property type="match status" value="1"/>
</dbReference>
<comment type="similarity">
    <text evidence="6">In the C-terminal section; belongs to the OsmX family.</text>
</comment>
<dbReference type="Pfam" id="PF00528">
    <property type="entry name" value="BPD_transp_1"/>
    <property type="match status" value="1"/>
</dbReference>
<keyword evidence="12" id="KW-1185">Reference proteome</keyword>